<evidence type="ECO:0000256" key="6">
    <source>
        <dbReference type="ARBA" id="ARBA00023134"/>
    </source>
</evidence>
<evidence type="ECO:0000313" key="10">
    <source>
        <dbReference type="EMBL" id="HIU43851.1"/>
    </source>
</evidence>
<dbReference type="GO" id="GO:0003723">
    <property type="term" value="F:RNA binding"/>
    <property type="evidence" value="ECO:0007669"/>
    <property type="project" value="InterPro"/>
</dbReference>
<gene>
    <name evidence="10" type="primary">selB</name>
    <name evidence="10" type="ORF">IAB67_06095</name>
</gene>
<dbReference type="PANTHER" id="PTHR43721">
    <property type="entry name" value="ELONGATION FACTOR TU-RELATED"/>
    <property type="match status" value="1"/>
</dbReference>
<evidence type="ECO:0000256" key="1">
    <source>
        <dbReference type="ARBA" id="ARBA00004496"/>
    </source>
</evidence>
<dbReference type="Pfam" id="PF03144">
    <property type="entry name" value="GTP_EFTU_D2"/>
    <property type="match status" value="1"/>
</dbReference>
<reference evidence="10" key="1">
    <citation type="submission" date="2020-10" db="EMBL/GenBank/DDBJ databases">
        <authorList>
            <person name="Gilroy R."/>
        </authorList>
    </citation>
    <scope>NUCLEOTIDE SEQUENCE</scope>
    <source>
        <strain evidence="10">CHK191-8634</strain>
    </source>
</reference>
<dbReference type="InterPro" id="IPR009001">
    <property type="entry name" value="Transl_elong_EF1A/Init_IF2_C"/>
</dbReference>
<dbReference type="Pfam" id="PF09106">
    <property type="entry name" value="WHD_2nd_SelB"/>
    <property type="match status" value="1"/>
</dbReference>
<dbReference type="PROSITE" id="PS51722">
    <property type="entry name" value="G_TR_2"/>
    <property type="match status" value="1"/>
</dbReference>
<keyword evidence="3" id="KW-0963">Cytoplasm</keyword>
<dbReference type="SUPFAM" id="SSF52540">
    <property type="entry name" value="P-loop containing nucleoside triphosphate hydrolases"/>
    <property type="match status" value="1"/>
</dbReference>
<comment type="caution">
    <text evidence="10">The sequence shown here is derived from an EMBL/GenBank/DDBJ whole genome shotgun (WGS) entry which is preliminary data.</text>
</comment>
<dbReference type="CDD" id="cd04171">
    <property type="entry name" value="SelB"/>
    <property type="match status" value="1"/>
</dbReference>
<dbReference type="Pfam" id="PF25461">
    <property type="entry name" value="Beta-barrel_SelB"/>
    <property type="match status" value="1"/>
</dbReference>
<dbReference type="EMBL" id="DVMR01000050">
    <property type="protein sequence ID" value="HIU43851.1"/>
    <property type="molecule type" value="Genomic_DNA"/>
</dbReference>
<evidence type="ECO:0000256" key="2">
    <source>
        <dbReference type="ARBA" id="ARBA00015953"/>
    </source>
</evidence>
<organism evidence="10 11">
    <name type="scientific">Candidatus Ventrousia excrementavium</name>
    <dbReference type="NCBI Taxonomy" id="2840961"/>
    <lineage>
        <taxon>Bacteria</taxon>
        <taxon>Bacillati</taxon>
        <taxon>Bacillota</taxon>
        <taxon>Clostridia</taxon>
        <taxon>Eubacteriales</taxon>
        <taxon>Clostridiaceae</taxon>
        <taxon>Clostridiaceae incertae sedis</taxon>
        <taxon>Candidatus Ventrousia</taxon>
    </lineage>
</organism>
<dbReference type="CDD" id="cd03696">
    <property type="entry name" value="SelB_II"/>
    <property type="match status" value="1"/>
</dbReference>
<dbReference type="Gene3D" id="3.40.50.300">
    <property type="entry name" value="P-loop containing nucleotide triphosphate hydrolases"/>
    <property type="match status" value="1"/>
</dbReference>
<dbReference type="Pfam" id="PF09107">
    <property type="entry name" value="WHD_3rd_SelB"/>
    <property type="match status" value="1"/>
</dbReference>
<protein>
    <recommendedName>
        <fullName evidence="2">Selenocysteine-specific elongation factor</fullName>
    </recommendedName>
    <alternativeName>
        <fullName evidence="8">SelB translation factor</fullName>
    </alternativeName>
</protein>
<dbReference type="NCBIfam" id="TIGR00475">
    <property type="entry name" value="selB"/>
    <property type="match status" value="1"/>
</dbReference>
<evidence type="ECO:0000313" key="11">
    <source>
        <dbReference type="Proteomes" id="UP000824073"/>
    </source>
</evidence>
<keyword evidence="6" id="KW-0342">GTP-binding</keyword>
<dbReference type="Proteomes" id="UP000824073">
    <property type="component" value="Unassembled WGS sequence"/>
</dbReference>
<reference evidence="10" key="2">
    <citation type="journal article" date="2021" name="PeerJ">
        <title>Extensive microbial diversity within the chicken gut microbiome revealed by metagenomics and culture.</title>
        <authorList>
            <person name="Gilroy R."/>
            <person name="Ravi A."/>
            <person name="Getino M."/>
            <person name="Pursley I."/>
            <person name="Horton D.L."/>
            <person name="Alikhan N.F."/>
            <person name="Baker D."/>
            <person name="Gharbi K."/>
            <person name="Hall N."/>
            <person name="Watson M."/>
            <person name="Adriaenssens E.M."/>
            <person name="Foster-Nyarko E."/>
            <person name="Jarju S."/>
            <person name="Secka A."/>
            <person name="Antonio M."/>
            <person name="Oren A."/>
            <person name="Chaudhuri R.R."/>
            <person name="La Ragione R."/>
            <person name="Hildebrand F."/>
            <person name="Pallen M.J."/>
        </authorList>
    </citation>
    <scope>NUCLEOTIDE SEQUENCE</scope>
    <source>
        <strain evidence="10">CHK191-8634</strain>
    </source>
</reference>
<dbReference type="InterPro" id="IPR036388">
    <property type="entry name" value="WH-like_DNA-bd_sf"/>
</dbReference>
<keyword evidence="5" id="KW-0648">Protein biosynthesis</keyword>
<dbReference type="GO" id="GO:0005525">
    <property type="term" value="F:GTP binding"/>
    <property type="evidence" value="ECO:0007669"/>
    <property type="project" value="UniProtKB-KW"/>
</dbReference>
<feature type="domain" description="Tr-type G" evidence="9">
    <location>
        <begin position="7"/>
        <end position="182"/>
    </location>
</feature>
<dbReference type="InterPro" id="IPR050055">
    <property type="entry name" value="EF-Tu_GTPase"/>
</dbReference>
<dbReference type="Gene3D" id="1.10.10.2770">
    <property type="match status" value="1"/>
</dbReference>
<dbReference type="Gene3D" id="1.10.10.10">
    <property type="entry name" value="Winged helix-like DNA-binding domain superfamily/Winged helix DNA-binding domain"/>
    <property type="match status" value="1"/>
</dbReference>
<evidence type="ECO:0000256" key="4">
    <source>
        <dbReference type="ARBA" id="ARBA00022741"/>
    </source>
</evidence>
<evidence type="ECO:0000256" key="8">
    <source>
        <dbReference type="ARBA" id="ARBA00031615"/>
    </source>
</evidence>
<accession>A0A9D1IW67</accession>
<dbReference type="InterPro" id="IPR015190">
    <property type="entry name" value="Elong_fac_SelB-wing-hlx_typ-2"/>
</dbReference>
<dbReference type="PRINTS" id="PR00315">
    <property type="entry name" value="ELONGATNFCT"/>
</dbReference>
<keyword evidence="4" id="KW-0547">Nucleotide-binding</keyword>
<dbReference type="InterPro" id="IPR009000">
    <property type="entry name" value="Transl_B-barrel_sf"/>
</dbReference>
<comment type="subcellular location">
    <subcellularLocation>
        <location evidence="1">Cytoplasm</location>
    </subcellularLocation>
</comment>
<sequence length="637" mass="70256">MTTDQSVSNIIIGTAGHVDHGKTCLIRALTGIDTDRLQEEKKRGITIELGFAYLDLPDGRRAGIIDVPGHEKFIKNMLAGAGGIDIAMLVVAADEGVMPQTVEHLGILSLLGIAQGVIVITKVDTVDPDWLELVREDVAERVRGTFLEGAPMVNVSSYTGQGIDELRGILFDMIQKGAGKNLDAAFRIPVDRVFSMEGFGTVITGTLIEGTLDEGEEIMVYPAQRTTRARGLQVHSQPTERAYAGQRVAVNLAGLKKGEVDRGSVLAPCGSLPVSMMADVRLRLLPGSDRTVKNNSRLHFYHGSREVLCKVILLDAEEIGAGAQCYAQLRFEEDVSLKAGDRFVVRFYSPLETVGGGVVLDPDPFKHKRFDEQALADLSVKETGSDEQRLEVLVREHSAGFETAEFYAPLLGRRAERTQQLLASLEEGGRVLPVGGGRYVHRDYAQAVKRRALDILTEFHKQQPLKGGMRREELRSRLLPRAELAQVDALIDIFIAQKAIKEVKGLVSVQSFKVELSEELEKLTAELQKLYREAAFAPPATDEVLEKYKKVRQIDQVLTAMIGDGALVRLDAQIYMDAQCVEKAREVCRETIGKNGQMTLAEFRDLLGTSRKFAVALLEYFDRQKFTKKIGDARVLA</sequence>
<comment type="function">
    <text evidence="7">Translation factor necessary for the incorporation of selenocysteine into proteins. It probably replaces EF-Tu for the insertion of selenocysteine directed by the UGA codon. SelB binds GTP and GDP.</text>
</comment>
<dbReference type="InterPro" id="IPR027417">
    <property type="entry name" value="P-loop_NTPase"/>
</dbReference>
<dbReference type="GO" id="GO:0003924">
    <property type="term" value="F:GTPase activity"/>
    <property type="evidence" value="ECO:0007669"/>
    <property type="project" value="InterPro"/>
</dbReference>
<keyword evidence="10" id="KW-0251">Elongation factor</keyword>
<dbReference type="GO" id="GO:0003746">
    <property type="term" value="F:translation elongation factor activity"/>
    <property type="evidence" value="ECO:0007669"/>
    <property type="project" value="UniProtKB-KW"/>
</dbReference>
<evidence type="ECO:0000256" key="3">
    <source>
        <dbReference type="ARBA" id="ARBA00022490"/>
    </source>
</evidence>
<dbReference type="SUPFAM" id="SSF50447">
    <property type="entry name" value="Translation proteins"/>
    <property type="match status" value="1"/>
</dbReference>
<dbReference type="GO" id="GO:0005829">
    <property type="term" value="C:cytosol"/>
    <property type="evidence" value="ECO:0007669"/>
    <property type="project" value="TreeGrafter"/>
</dbReference>
<dbReference type="SUPFAM" id="SSF50465">
    <property type="entry name" value="EF-Tu/eEF-1alpha/eIF2-gamma C-terminal domain"/>
    <property type="match status" value="1"/>
</dbReference>
<dbReference type="SUPFAM" id="SSF46785">
    <property type="entry name" value="Winged helix' DNA-binding domain"/>
    <property type="match status" value="2"/>
</dbReference>
<proteinExistence type="predicted"/>
<dbReference type="InterPro" id="IPR005225">
    <property type="entry name" value="Small_GTP-bd"/>
</dbReference>
<dbReference type="InterPro" id="IPR004161">
    <property type="entry name" value="EFTu-like_2"/>
</dbReference>
<dbReference type="InterPro" id="IPR000795">
    <property type="entry name" value="T_Tr_GTP-bd_dom"/>
</dbReference>
<dbReference type="GO" id="GO:0001514">
    <property type="term" value="P:selenocysteine incorporation"/>
    <property type="evidence" value="ECO:0007669"/>
    <property type="project" value="InterPro"/>
</dbReference>
<evidence type="ECO:0000259" key="9">
    <source>
        <dbReference type="PROSITE" id="PS51722"/>
    </source>
</evidence>
<dbReference type="AlphaFoldDB" id="A0A9D1IW67"/>
<dbReference type="InterPro" id="IPR015191">
    <property type="entry name" value="SelB_WHD4"/>
</dbReference>
<dbReference type="FunFam" id="3.40.50.300:FF:001064">
    <property type="entry name" value="Selenocysteine-specific translation elongation factor"/>
    <property type="match status" value="1"/>
</dbReference>
<evidence type="ECO:0000256" key="7">
    <source>
        <dbReference type="ARBA" id="ARBA00025526"/>
    </source>
</evidence>
<dbReference type="NCBIfam" id="TIGR00231">
    <property type="entry name" value="small_GTP"/>
    <property type="match status" value="1"/>
</dbReference>
<dbReference type="InterPro" id="IPR036390">
    <property type="entry name" value="WH_DNA-bd_sf"/>
</dbReference>
<dbReference type="InterPro" id="IPR057335">
    <property type="entry name" value="Beta-barrel_SelB"/>
</dbReference>
<dbReference type="PROSITE" id="PS00301">
    <property type="entry name" value="G_TR_1"/>
    <property type="match status" value="1"/>
</dbReference>
<dbReference type="InterPro" id="IPR031157">
    <property type="entry name" value="G_TR_CS"/>
</dbReference>
<dbReference type="PANTHER" id="PTHR43721:SF22">
    <property type="entry name" value="ELONGATION FACTOR TU, MITOCHONDRIAL"/>
    <property type="match status" value="1"/>
</dbReference>
<dbReference type="Gene3D" id="2.40.30.10">
    <property type="entry name" value="Translation factors"/>
    <property type="match status" value="1"/>
</dbReference>
<name>A0A9D1IW67_9CLOT</name>
<evidence type="ECO:0000256" key="5">
    <source>
        <dbReference type="ARBA" id="ARBA00022917"/>
    </source>
</evidence>
<dbReference type="CDD" id="cd15491">
    <property type="entry name" value="selB_III"/>
    <property type="match status" value="1"/>
</dbReference>
<dbReference type="InterPro" id="IPR004535">
    <property type="entry name" value="Transl_elong_SelB"/>
</dbReference>
<dbReference type="Pfam" id="PF00009">
    <property type="entry name" value="GTP_EFTU"/>
    <property type="match status" value="1"/>
</dbReference>